<dbReference type="OrthoDB" id="4288620at2"/>
<dbReference type="Proteomes" id="UP000094094">
    <property type="component" value="Chromosome"/>
</dbReference>
<proteinExistence type="predicted"/>
<sequence>MNMSFLDKWRKRHRAHGSVPLAESVRADPGSVVELLSECPLLRAQATDAGVELDDSVRSLERLDQLQPVWRDDPEVLPWLGNDAGLYLGTVLVRTVPGAVWHVWPDGQPVVRLASGREVDVVAAGHDWADTGAPELSQLYAEVSET</sequence>
<evidence type="ECO:0000313" key="1">
    <source>
        <dbReference type="EMBL" id="AOP49005.1"/>
    </source>
</evidence>
<evidence type="ECO:0000313" key="2">
    <source>
        <dbReference type="Proteomes" id="UP000094094"/>
    </source>
</evidence>
<dbReference type="Pfam" id="PF19794">
    <property type="entry name" value="DUF6278"/>
    <property type="match status" value="1"/>
</dbReference>
<dbReference type="EMBL" id="CP017157">
    <property type="protein sequence ID" value="AOP49005.1"/>
    <property type="molecule type" value="Genomic_DNA"/>
</dbReference>
<dbReference type="RefSeq" id="WP_069571122.1">
    <property type="nucleotide sequence ID" value="NZ_CP017157.1"/>
</dbReference>
<gene>
    <name evidence="1" type="ORF">SL103_24615</name>
</gene>
<organism evidence="1 2">
    <name type="scientific">Streptomyces lydicus</name>
    <dbReference type="NCBI Taxonomy" id="47763"/>
    <lineage>
        <taxon>Bacteria</taxon>
        <taxon>Bacillati</taxon>
        <taxon>Actinomycetota</taxon>
        <taxon>Actinomycetes</taxon>
        <taxon>Kitasatosporales</taxon>
        <taxon>Streptomycetaceae</taxon>
        <taxon>Streptomyces</taxon>
    </lineage>
</organism>
<dbReference type="InterPro" id="IPR046245">
    <property type="entry name" value="DUF6278"/>
</dbReference>
<dbReference type="KEGG" id="slc:SL103_24615"/>
<accession>A0A1D7VQH1</accession>
<reference evidence="1 2" key="1">
    <citation type="submission" date="2016-09" db="EMBL/GenBank/DDBJ databases">
        <title>Complete genome sequencing of Streptomyces lydicus 103 and metabolic pathways analysis of antibiotic biosynthesis.</title>
        <authorList>
            <person name="Jia N."/>
            <person name="Ding M.-Z."/>
            <person name="Gao F."/>
            <person name="Yuan Y.-J."/>
        </authorList>
    </citation>
    <scope>NUCLEOTIDE SEQUENCE [LARGE SCALE GENOMIC DNA]</scope>
    <source>
        <strain evidence="1 2">103</strain>
    </source>
</reference>
<keyword evidence="2" id="KW-1185">Reference proteome</keyword>
<protein>
    <submittedName>
        <fullName evidence="1">Uncharacterized protein</fullName>
    </submittedName>
</protein>
<name>A0A1D7VQH1_9ACTN</name>
<dbReference type="AlphaFoldDB" id="A0A1D7VQH1"/>